<dbReference type="Proteomes" id="UP000835052">
    <property type="component" value="Unassembled WGS sequence"/>
</dbReference>
<name>A0A8S1HVP7_9PELO</name>
<organism evidence="1 2">
    <name type="scientific">Caenorhabditis auriculariae</name>
    <dbReference type="NCBI Taxonomy" id="2777116"/>
    <lineage>
        <taxon>Eukaryota</taxon>
        <taxon>Metazoa</taxon>
        <taxon>Ecdysozoa</taxon>
        <taxon>Nematoda</taxon>
        <taxon>Chromadorea</taxon>
        <taxon>Rhabditida</taxon>
        <taxon>Rhabditina</taxon>
        <taxon>Rhabditomorpha</taxon>
        <taxon>Rhabditoidea</taxon>
        <taxon>Rhabditidae</taxon>
        <taxon>Peloderinae</taxon>
        <taxon>Caenorhabditis</taxon>
    </lineage>
</organism>
<proteinExistence type="predicted"/>
<evidence type="ECO:0000313" key="1">
    <source>
        <dbReference type="EMBL" id="CAD6198601.1"/>
    </source>
</evidence>
<gene>
    <name evidence="1" type="ORF">CAUJ_LOCUS14507</name>
</gene>
<accession>A0A8S1HVP7</accession>
<sequence length="70" mass="8074">MMTPPPELLPDELKRSRRIKLKTVMRVFEKSHRREVVAPAGPTSDLLAGPWREARPPLHASLSRLDYSWV</sequence>
<comment type="caution">
    <text evidence="1">The sequence shown here is derived from an EMBL/GenBank/DDBJ whole genome shotgun (WGS) entry which is preliminary data.</text>
</comment>
<reference evidence="1" key="1">
    <citation type="submission" date="2020-10" db="EMBL/GenBank/DDBJ databases">
        <authorList>
            <person name="Kikuchi T."/>
        </authorList>
    </citation>
    <scope>NUCLEOTIDE SEQUENCE</scope>
    <source>
        <strain evidence="1">NKZ352</strain>
    </source>
</reference>
<keyword evidence="2" id="KW-1185">Reference proteome</keyword>
<evidence type="ECO:0000313" key="2">
    <source>
        <dbReference type="Proteomes" id="UP000835052"/>
    </source>
</evidence>
<dbReference type="EMBL" id="CAJGYM010000131">
    <property type="protein sequence ID" value="CAD6198601.1"/>
    <property type="molecule type" value="Genomic_DNA"/>
</dbReference>
<dbReference type="AlphaFoldDB" id="A0A8S1HVP7"/>
<protein>
    <submittedName>
        <fullName evidence="1">Uncharacterized protein</fullName>
    </submittedName>
</protein>